<reference evidence="2" key="1">
    <citation type="submission" date="2023-10" db="EMBL/GenBank/DDBJ databases">
        <title>Genome assembly of Pristionchus species.</title>
        <authorList>
            <person name="Yoshida K."/>
            <person name="Sommer R.J."/>
        </authorList>
    </citation>
    <scope>NUCLEOTIDE SEQUENCE</scope>
    <source>
        <strain evidence="2">RS5133</strain>
    </source>
</reference>
<evidence type="ECO:0000256" key="1">
    <source>
        <dbReference type="SAM" id="MobiDB-lite"/>
    </source>
</evidence>
<proteinExistence type="predicted"/>
<gene>
    <name evidence="2" type="ORF">PFISCL1PPCAC_7435</name>
</gene>
<dbReference type="EMBL" id="BTSY01000002">
    <property type="protein sequence ID" value="GMT16138.1"/>
    <property type="molecule type" value="Genomic_DNA"/>
</dbReference>
<dbReference type="Proteomes" id="UP001432322">
    <property type="component" value="Unassembled WGS sequence"/>
</dbReference>
<dbReference type="AlphaFoldDB" id="A0AAV5VD74"/>
<sequence>AKMEKLEVINAAAAYIKSLGPLVPGFTGTSPAGSGTSSISPGSFPSPASSAFSSDSGVSSVVTSPVAAMSPDFALAAFSMQQMQQLQQAQQQLQQAVFLQQFQPISLPHLFPALYCNTDETFIKEPEVKKPKVEAWRPWE</sequence>
<feature type="non-terminal residue" evidence="2">
    <location>
        <position position="1"/>
    </location>
</feature>
<accession>A0AAV5VD74</accession>
<name>A0AAV5VD74_9BILA</name>
<organism evidence="2 3">
    <name type="scientific">Pristionchus fissidentatus</name>
    <dbReference type="NCBI Taxonomy" id="1538716"/>
    <lineage>
        <taxon>Eukaryota</taxon>
        <taxon>Metazoa</taxon>
        <taxon>Ecdysozoa</taxon>
        <taxon>Nematoda</taxon>
        <taxon>Chromadorea</taxon>
        <taxon>Rhabditida</taxon>
        <taxon>Rhabditina</taxon>
        <taxon>Diplogasteromorpha</taxon>
        <taxon>Diplogasteroidea</taxon>
        <taxon>Neodiplogasteridae</taxon>
        <taxon>Pristionchus</taxon>
    </lineage>
</organism>
<keyword evidence="3" id="KW-1185">Reference proteome</keyword>
<protein>
    <submittedName>
        <fullName evidence="2">Uncharacterized protein</fullName>
    </submittedName>
</protein>
<evidence type="ECO:0000313" key="2">
    <source>
        <dbReference type="EMBL" id="GMT16138.1"/>
    </source>
</evidence>
<evidence type="ECO:0000313" key="3">
    <source>
        <dbReference type="Proteomes" id="UP001432322"/>
    </source>
</evidence>
<comment type="caution">
    <text evidence="2">The sequence shown here is derived from an EMBL/GenBank/DDBJ whole genome shotgun (WGS) entry which is preliminary data.</text>
</comment>
<feature type="region of interest" description="Disordered" evidence="1">
    <location>
        <begin position="30"/>
        <end position="58"/>
    </location>
</feature>